<organism evidence="1 2">
    <name type="scientific">Riccia sorocarpa</name>
    <dbReference type="NCBI Taxonomy" id="122646"/>
    <lineage>
        <taxon>Eukaryota</taxon>
        <taxon>Viridiplantae</taxon>
        <taxon>Streptophyta</taxon>
        <taxon>Embryophyta</taxon>
        <taxon>Marchantiophyta</taxon>
        <taxon>Marchantiopsida</taxon>
        <taxon>Marchantiidae</taxon>
        <taxon>Marchantiales</taxon>
        <taxon>Ricciaceae</taxon>
        <taxon>Riccia</taxon>
    </lineage>
</organism>
<name>A0ABD3I128_9MARC</name>
<proteinExistence type="predicted"/>
<comment type="caution">
    <text evidence="1">The sequence shown here is derived from an EMBL/GenBank/DDBJ whole genome shotgun (WGS) entry which is preliminary data.</text>
</comment>
<protein>
    <submittedName>
        <fullName evidence="1">Uncharacterized protein</fullName>
    </submittedName>
</protein>
<gene>
    <name evidence="1" type="ORF">R1sor_011007</name>
</gene>
<dbReference type="Proteomes" id="UP001633002">
    <property type="component" value="Unassembled WGS sequence"/>
</dbReference>
<sequence>MKFITSLSATKGDMCSMEKILQAVPIATTVDLTPWKEFLRKLVNLLSLECQKTKKAKEQCKQMELELTQNRKIPSMSTWVTE</sequence>
<reference evidence="1 2" key="1">
    <citation type="submission" date="2024-09" db="EMBL/GenBank/DDBJ databases">
        <title>Chromosome-scale assembly of Riccia sorocarpa.</title>
        <authorList>
            <person name="Paukszto L."/>
        </authorList>
    </citation>
    <scope>NUCLEOTIDE SEQUENCE [LARGE SCALE GENOMIC DNA]</scope>
    <source>
        <strain evidence="1">LP-2024</strain>
        <tissue evidence="1">Aerial parts of the thallus</tissue>
    </source>
</reference>
<evidence type="ECO:0000313" key="2">
    <source>
        <dbReference type="Proteomes" id="UP001633002"/>
    </source>
</evidence>
<accession>A0ABD3I128</accession>
<dbReference type="AlphaFoldDB" id="A0ABD3I128"/>
<evidence type="ECO:0000313" key="1">
    <source>
        <dbReference type="EMBL" id="KAL3696931.1"/>
    </source>
</evidence>
<dbReference type="EMBL" id="JBJQOH010000002">
    <property type="protein sequence ID" value="KAL3696931.1"/>
    <property type="molecule type" value="Genomic_DNA"/>
</dbReference>
<keyword evidence="2" id="KW-1185">Reference proteome</keyword>